<dbReference type="EMBL" id="PXYW01000005">
    <property type="protein sequence ID" value="PSR34947.1"/>
    <property type="molecule type" value="Genomic_DNA"/>
</dbReference>
<organism evidence="1 2">
    <name type="scientific">Sulfobacillus benefaciens</name>
    <dbReference type="NCBI Taxonomy" id="453960"/>
    <lineage>
        <taxon>Bacteria</taxon>
        <taxon>Bacillati</taxon>
        <taxon>Bacillota</taxon>
        <taxon>Clostridia</taxon>
        <taxon>Eubacteriales</taxon>
        <taxon>Clostridiales Family XVII. Incertae Sedis</taxon>
        <taxon>Sulfobacillus</taxon>
    </lineage>
</organism>
<reference evidence="1 2" key="1">
    <citation type="journal article" date="2014" name="BMC Genomics">
        <title>Comparison of environmental and isolate Sulfobacillus genomes reveals diverse carbon, sulfur, nitrogen, and hydrogen metabolisms.</title>
        <authorList>
            <person name="Justice N.B."/>
            <person name="Norman A."/>
            <person name="Brown C.T."/>
            <person name="Singh A."/>
            <person name="Thomas B.C."/>
            <person name="Banfield J.F."/>
        </authorList>
    </citation>
    <scope>NUCLEOTIDE SEQUENCE [LARGE SCALE GENOMIC DNA]</scope>
    <source>
        <strain evidence="1">AMDSBA4</strain>
    </source>
</reference>
<comment type="caution">
    <text evidence="1">The sequence shown here is derived from an EMBL/GenBank/DDBJ whole genome shotgun (WGS) entry which is preliminary data.</text>
</comment>
<accession>A0A2T2XKD4</accession>
<dbReference type="Pfam" id="PF09424">
    <property type="entry name" value="YqeY"/>
    <property type="match status" value="1"/>
</dbReference>
<dbReference type="InterPro" id="IPR023168">
    <property type="entry name" value="GatB_Yqey_C_2"/>
</dbReference>
<dbReference type="GO" id="GO:0016884">
    <property type="term" value="F:carbon-nitrogen ligase activity, with glutamine as amido-N-donor"/>
    <property type="evidence" value="ECO:0007669"/>
    <property type="project" value="InterPro"/>
</dbReference>
<keyword evidence="1" id="KW-0808">Transferase</keyword>
<dbReference type="PANTHER" id="PTHR28055">
    <property type="entry name" value="ALTERED INHERITANCE OF MITOCHONDRIA PROTEIN 41, MITOCHONDRIAL"/>
    <property type="match status" value="1"/>
</dbReference>
<dbReference type="InterPro" id="IPR003789">
    <property type="entry name" value="Asn/Gln_tRNA_amidoTrase-B-like"/>
</dbReference>
<evidence type="ECO:0000313" key="2">
    <source>
        <dbReference type="Proteomes" id="UP000242972"/>
    </source>
</evidence>
<dbReference type="PANTHER" id="PTHR28055:SF1">
    <property type="entry name" value="ALTERED INHERITANCE OF MITOCHONDRIA PROTEIN 41, MITOCHONDRIAL"/>
    <property type="match status" value="1"/>
</dbReference>
<name>A0A2T2XKD4_9FIRM</name>
<dbReference type="GO" id="GO:0016740">
    <property type="term" value="F:transferase activity"/>
    <property type="evidence" value="ECO:0007669"/>
    <property type="project" value="UniProtKB-KW"/>
</dbReference>
<dbReference type="SUPFAM" id="SSF89095">
    <property type="entry name" value="GatB/YqeY motif"/>
    <property type="match status" value="1"/>
</dbReference>
<gene>
    <name evidence="1" type="ORF">C7B46_03270</name>
</gene>
<dbReference type="Proteomes" id="UP000242972">
    <property type="component" value="Unassembled WGS sequence"/>
</dbReference>
<sequence>MSLREQLNEDLKTAMRAKDQARLVVIRGIKAAILAAETRSERITLDDDGILQVIAKELKERRDALPDFERSGRQDLVDKLHHEMELLSQYLPAPLTSDELRILVNEAVQSVGATGPKDMGKVMAWLAPKTRGRADGRDVSALVKEQLALLV</sequence>
<dbReference type="InterPro" id="IPR019004">
    <property type="entry name" value="YqeY/Aim41"/>
</dbReference>
<dbReference type="InterPro" id="IPR042184">
    <property type="entry name" value="YqeY/Aim41_N"/>
</dbReference>
<dbReference type="Gene3D" id="1.10.10.410">
    <property type="match status" value="1"/>
</dbReference>
<dbReference type="Gene3D" id="1.10.1510.10">
    <property type="entry name" value="Uncharacterised protein YqeY/AIM41 PF09424, N-terminal domain"/>
    <property type="match status" value="1"/>
</dbReference>
<dbReference type="AlphaFoldDB" id="A0A2T2XKD4"/>
<protein>
    <submittedName>
        <fullName evidence="1">Aspartyl-tRNA amidotransferase</fullName>
    </submittedName>
</protein>
<proteinExistence type="predicted"/>
<evidence type="ECO:0000313" key="1">
    <source>
        <dbReference type="EMBL" id="PSR34947.1"/>
    </source>
</evidence>